<dbReference type="Proteomes" id="UP001596052">
    <property type="component" value="Unassembled WGS sequence"/>
</dbReference>
<feature type="transmembrane region" description="Helical" evidence="1">
    <location>
        <begin position="77"/>
        <end position="97"/>
    </location>
</feature>
<proteinExistence type="predicted"/>
<name>A0ABW0KWJ2_9BACT</name>
<keyword evidence="1" id="KW-0472">Membrane</keyword>
<evidence type="ECO:0000313" key="2">
    <source>
        <dbReference type="EMBL" id="MFC5457893.1"/>
    </source>
</evidence>
<sequence length="107" mass="11343">MPSFPARADLALDSAASRPQHRAMMTGLFLLLVGITPFVLAVYGRRLLGNQTHPAALFILAWMAAAFLLGATEVTHLPVGAVSFAWVLICFGLVALVRKLRAGAGKA</sequence>
<organism evidence="2 3">
    <name type="scientific">Prosthecobacter fluviatilis</name>
    <dbReference type="NCBI Taxonomy" id="445931"/>
    <lineage>
        <taxon>Bacteria</taxon>
        <taxon>Pseudomonadati</taxon>
        <taxon>Verrucomicrobiota</taxon>
        <taxon>Verrucomicrobiia</taxon>
        <taxon>Verrucomicrobiales</taxon>
        <taxon>Verrucomicrobiaceae</taxon>
        <taxon>Prosthecobacter</taxon>
    </lineage>
</organism>
<feature type="transmembrane region" description="Helical" evidence="1">
    <location>
        <begin position="23"/>
        <end position="43"/>
    </location>
</feature>
<evidence type="ECO:0000313" key="3">
    <source>
        <dbReference type="Proteomes" id="UP001596052"/>
    </source>
</evidence>
<reference evidence="3" key="1">
    <citation type="journal article" date="2019" name="Int. J. Syst. Evol. Microbiol.">
        <title>The Global Catalogue of Microorganisms (GCM) 10K type strain sequencing project: providing services to taxonomists for standard genome sequencing and annotation.</title>
        <authorList>
            <consortium name="The Broad Institute Genomics Platform"/>
            <consortium name="The Broad Institute Genome Sequencing Center for Infectious Disease"/>
            <person name="Wu L."/>
            <person name="Ma J."/>
        </authorList>
    </citation>
    <scope>NUCLEOTIDE SEQUENCE [LARGE SCALE GENOMIC DNA]</scope>
    <source>
        <strain evidence="3">CGMCC 4.1469</strain>
    </source>
</reference>
<dbReference type="RefSeq" id="WP_377171688.1">
    <property type="nucleotide sequence ID" value="NZ_JBHSMQ010000014.1"/>
</dbReference>
<gene>
    <name evidence="2" type="ORF">ACFQDI_23690</name>
</gene>
<feature type="transmembrane region" description="Helical" evidence="1">
    <location>
        <begin position="55"/>
        <end position="71"/>
    </location>
</feature>
<protein>
    <submittedName>
        <fullName evidence="2">Uncharacterized protein</fullName>
    </submittedName>
</protein>
<accession>A0ABW0KWJ2</accession>
<keyword evidence="3" id="KW-1185">Reference proteome</keyword>
<evidence type="ECO:0000256" key="1">
    <source>
        <dbReference type="SAM" id="Phobius"/>
    </source>
</evidence>
<dbReference type="EMBL" id="JBHSMQ010000014">
    <property type="protein sequence ID" value="MFC5457893.1"/>
    <property type="molecule type" value="Genomic_DNA"/>
</dbReference>
<keyword evidence="1" id="KW-1133">Transmembrane helix</keyword>
<comment type="caution">
    <text evidence="2">The sequence shown here is derived from an EMBL/GenBank/DDBJ whole genome shotgun (WGS) entry which is preliminary data.</text>
</comment>
<keyword evidence="1" id="KW-0812">Transmembrane</keyword>